<evidence type="ECO:0000313" key="6">
    <source>
        <dbReference type="Proteomes" id="UP000727907"/>
    </source>
</evidence>
<dbReference type="EC" id="4.1.2.48" evidence="3"/>
<name>A0ABS6IPI4_9HYPH</name>
<comment type="cofactor">
    <cofactor evidence="1 3">
        <name>pyridoxal 5'-phosphate</name>
        <dbReference type="ChEBI" id="CHEBI:597326"/>
    </cofactor>
</comment>
<dbReference type="PIRSF" id="PIRSF038940">
    <property type="entry name" value="Low_specificity_LTA"/>
    <property type="match status" value="1"/>
</dbReference>
<keyword evidence="6" id="KW-1185">Reference proteome</keyword>
<evidence type="ECO:0000256" key="1">
    <source>
        <dbReference type="ARBA" id="ARBA00001933"/>
    </source>
</evidence>
<evidence type="ECO:0000313" key="5">
    <source>
        <dbReference type="EMBL" id="MBU8876511.1"/>
    </source>
</evidence>
<evidence type="ECO:0000259" key="4">
    <source>
        <dbReference type="Pfam" id="PF01212"/>
    </source>
</evidence>
<keyword evidence="3" id="KW-0456">Lyase</keyword>
<comment type="catalytic activity">
    <reaction evidence="3">
        <text>L-threonine = acetaldehyde + glycine</text>
        <dbReference type="Rhea" id="RHEA:19625"/>
        <dbReference type="ChEBI" id="CHEBI:15343"/>
        <dbReference type="ChEBI" id="CHEBI:57305"/>
        <dbReference type="ChEBI" id="CHEBI:57926"/>
        <dbReference type="EC" id="4.1.2.48"/>
    </reaction>
</comment>
<dbReference type="RefSeq" id="WP_216965361.1">
    <property type="nucleotide sequence ID" value="NZ_JAHOPB010000002.1"/>
</dbReference>
<comment type="catalytic activity">
    <reaction evidence="3">
        <text>L-allo-threonine = acetaldehyde + glycine</text>
        <dbReference type="Rhea" id="RHEA:26209"/>
        <dbReference type="ChEBI" id="CHEBI:15343"/>
        <dbReference type="ChEBI" id="CHEBI:57305"/>
        <dbReference type="ChEBI" id="CHEBI:58585"/>
        <dbReference type="EC" id="4.1.2.48"/>
    </reaction>
</comment>
<dbReference type="Pfam" id="PF01212">
    <property type="entry name" value="Beta_elim_lyase"/>
    <property type="match status" value="1"/>
</dbReference>
<comment type="function">
    <text evidence="3">Catalyzes the cleavage of L-allo-threonine and L-threonine to glycine and acetaldehyde.</text>
</comment>
<feature type="domain" description="Aromatic amino acid beta-eliminating lyase/threonine aldolase" evidence="4">
    <location>
        <begin position="2"/>
        <end position="295"/>
    </location>
</feature>
<dbReference type="PANTHER" id="PTHR48097">
    <property type="entry name" value="L-THREONINE ALDOLASE-RELATED"/>
    <property type="match status" value="1"/>
</dbReference>
<dbReference type="InterPro" id="IPR026273">
    <property type="entry name" value="Low_specificity_L-TA_bact"/>
</dbReference>
<dbReference type="PANTHER" id="PTHR48097:SF5">
    <property type="entry name" value="LOW SPECIFICITY L-THREONINE ALDOLASE"/>
    <property type="match status" value="1"/>
</dbReference>
<sequence length="348" mass="37690">MNFRSDNEVGAHPRILEAVTKAFSDGSTAPSYGADDWTHRVERRLRDIFEKPDLVAFPVATGTAANSLALSCCTPSWGSIYCHAEAHIVVDEANAPEFFTSGAKLSTIPGPAGKIDQKKLAEALAQPVYGVVHHPQPAAVSITQATECGTVYDPDEVASIATTAHRHGLKLHMDGARFANALAFVGCSAAELCWMAGVDVLSLGATKNGALAAEVVVFFDPDLAREFEFRRKRAGHLFSKMRFLSAQLEAYLTDGLWLANANHANAMARRLVAGLTTLKGTQLLYPVDANEIFVILPPRMHDTLQAAGAQYHPWPSDRPGERAYRLVTAFDTEQTTVDRFLSIAKKAA</sequence>
<comment type="similarity">
    <text evidence="3">Belongs to the threonine aldolase family.</text>
</comment>
<evidence type="ECO:0000256" key="2">
    <source>
        <dbReference type="ARBA" id="ARBA00022898"/>
    </source>
</evidence>
<keyword evidence="2 3" id="KW-0663">Pyridoxal phosphate</keyword>
<comment type="caution">
    <text evidence="5">The sequence shown here is derived from an EMBL/GenBank/DDBJ whole genome shotgun (WGS) entry which is preliminary data.</text>
</comment>
<gene>
    <name evidence="5" type="ORF">KQ910_22250</name>
</gene>
<proteinExistence type="inferred from homology"/>
<reference evidence="5 6" key="1">
    <citation type="submission" date="2021-06" db="EMBL/GenBank/DDBJ databases">
        <authorList>
            <person name="Lee D.H."/>
        </authorList>
    </citation>
    <scope>NUCLEOTIDE SEQUENCE [LARGE SCALE GENOMIC DNA]</scope>
    <source>
        <strain evidence="5 6">MMS21-HV4-11</strain>
    </source>
</reference>
<protein>
    <recommendedName>
        <fullName evidence="3">L-threonine aldolase</fullName>
        <ecNumber evidence="3">4.1.2.48</ecNumber>
    </recommendedName>
</protein>
<dbReference type="Proteomes" id="UP000727907">
    <property type="component" value="Unassembled WGS sequence"/>
</dbReference>
<organism evidence="5 6">
    <name type="scientific">Reyranella humidisoli</name>
    <dbReference type="NCBI Taxonomy" id="2849149"/>
    <lineage>
        <taxon>Bacteria</taxon>
        <taxon>Pseudomonadati</taxon>
        <taxon>Pseudomonadota</taxon>
        <taxon>Alphaproteobacteria</taxon>
        <taxon>Hyphomicrobiales</taxon>
        <taxon>Reyranellaceae</taxon>
        <taxon>Reyranella</taxon>
    </lineage>
</organism>
<dbReference type="InterPro" id="IPR001597">
    <property type="entry name" value="ArAA_b-elim_lyase/Thr_aldolase"/>
</dbReference>
<dbReference type="EMBL" id="JAHOPB010000002">
    <property type="protein sequence ID" value="MBU8876511.1"/>
    <property type="molecule type" value="Genomic_DNA"/>
</dbReference>
<evidence type="ECO:0000256" key="3">
    <source>
        <dbReference type="PIRNR" id="PIRNR038940"/>
    </source>
</evidence>
<accession>A0ABS6IPI4</accession>